<dbReference type="NCBIfam" id="TIGR00730">
    <property type="entry name" value="Rossman fold protein, TIGR00730 family"/>
    <property type="match status" value="1"/>
</dbReference>
<proteinExistence type="predicted"/>
<dbReference type="GO" id="GO:0005829">
    <property type="term" value="C:cytosol"/>
    <property type="evidence" value="ECO:0007669"/>
    <property type="project" value="TreeGrafter"/>
</dbReference>
<dbReference type="GO" id="GO:0016799">
    <property type="term" value="F:hydrolase activity, hydrolyzing N-glycosyl compounds"/>
    <property type="evidence" value="ECO:0007669"/>
    <property type="project" value="TreeGrafter"/>
</dbReference>
<organism evidence="2 3">
    <name type="scientific">Hirsutella minnesotensis 3608</name>
    <dbReference type="NCBI Taxonomy" id="1043627"/>
    <lineage>
        <taxon>Eukaryota</taxon>
        <taxon>Fungi</taxon>
        <taxon>Dikarya</taxon>
        <taxon>Ascomycota</taxon>
        <taxon>Pezizomycotina</taxon>
        <taxon>Sordariomycetes</taxon>
        <taxon>Hypocreomycetidae</taxon>
        <taxon>Hypocreales</taxon>
        <taxon>Ophiocordycipitaceae</taxon>
        <taxon>Hirsutella</taxon>
    </lineage>
</organism>
<evidence type="ECO:0000313" key="3">
    <source>
        <dbReference type="Proteomes" id="UP000054481"/>
    </source>
</evidence>
<sequence length="242" mass="25945">MTSDAHAEAAAPSAVRQNGTATNGVPPTKICVYCGASAGSSPAHMEVARQLGRAMAANNIHLVYGGGTVGLMGEVAKTLCDISGPEAVHGIIPEALVRYERDGTYQTVNADNQVVPEERRYGRTTVVKDMHTRKKLMAEEVFAGGPGSGFIALSGGYGTMEEIFETITWNQLGIHSRGICLLNIDGYWDGIIQWIDKAVEQGFVKQANKDIVVTATTADEAIAALRDYRVSEAIFKLQWGSQ</sequence>
<reference evidence="2 3" key="1">
    <citation type="journal article" date="2014" name="Genome Biol. Evol.">
        <title>Comparative genomics and transcriptomics analyses reveal divergent lifestyle features of nematode endoparasitic fungus Hirsutella minnesotensis.</title>
        <authorList>
            <person name="Lai Y."/>
            <person name="Liu K."/>
            <person name="Zhang X."/>
            <person name="Zhang X."/>
            <person name="Li K."/>
            <person name="Wang N."/>
            <person name="Shu C."/>
            <person name="Wu Y."/>
            <person name="Wang C."/>
            <person name="Bushley K.E."/>
            <person name="Xiang M."/>
            <person name="Liu X."/>
        </authorList>
    </citation>
    <scope>NUCLEOTIDE SEQUENCE [LARGE SCALE GENOMIC DNA]</scope>
    <source>
        <strain evidence="2 3">3608</strain>
    </source>
</reference>
<feature type="region of interest" description="Disordered" evidence="1">
    <location>
        <begin position="1"/>
        <end position="21"/>
    </location>
</feature>
<protein>
    <recommendedName>
        <fullName evidence="4">LOG family protein</fullName>
    </recommendedName>
</protein>
<dbReference type="PANTHER" id="PTHR31223:SF70">
    <property type="entry name" value="LOG FAMILY PROTEIN YJL055W"/>
    <property type="match status" value="1"/>
</dbReference>
<evidence type="ECO:0008006" key="4">
    <source>
        <dbReference type="Google" id="ProtNLM"/>
    </source>
</evidence>
<dbReference type="InterPro" id="IPR005269">
    <property type="entry name" value="LOG"/>
</dbReference>
<dbReference type="FunFam" id="3.40.50.450:FF:000018">
    <property type="entry name" value="Lysine decarboxylase-like protein"/>
    <property type="match status" value="1"/>
</dbReference>
<dbReference type="Pfam" id="PF03641">
    <property type="entry name" value="Lysine_decarbox"/>
    <property type="match status" value="1"/>
</dbReference>
<keyword evidence="3" id="KW-1185">Reference proteome</keyword>
<dbReference type="SUPFAM" id="SSF102405">
    <property type="entry name" value="MCP/YpsA-like"/>
    <property type="match status" value="1"/>
</dbReference>
<dbReference type="AlphaFoldDB" id="A0A0F8A3I1"/>
<dbReference type="EMBL" id="KQ030558">
    <property type="protein sequence ID" value="KJZ71869.1"/>
    <property type="molecule type" value="Genomic_DNA"/>
</dbReference>
<dbReference type="PANTHER" id="PTHR31223">
    <property type="entry name" value="LOG FAMILY PROTEIN YJL055W"/>
    <property type="match status" value="1"/>
</dbReference>
<evidence type="ECO:0000256" key="1">
    <source>
        <dbReference type="SAM" id="MobiDB-lite"/>
    </source>
</evidence>
<dbReference type="Proteomes" id="UP000054481">
    <property type="component" value="Unassembled WGS sequence"/>
</dbReference>
<evidence type="ECO:0000313" key="2">
    <source>
        <dbReference type="EMBL" id="KJZ71869.1"/>
    </source>
</evidence>
<gene>
    <name evidence="2" type="ORF">HIM_08714</name>
</gene>
<dbReference type="OrthoDB" id="414463at2759"/>
<name>A0A0F8A3I1_9HYPO</name>
<dbReference type="Gene3D" id="3.40.50.450">
    <property type="match status" value="1"/>
</dbReference>
<dbReference type="InterPro" id="IPR031100">
    <property type="entry name" value="LOG_fam"/>
</dbReference>
<dbReference type="GO" id="GO:0009691">
    <property type="term" value="P:cytokinin biosynthetic process"/>
    <property type="evidence" value="ECO:0007669"/>
    <property type="project" value="InterPro"/>
</dbReference>
<accession>A0A0F8A3I1</accession>